<dbReference type="InterPro" id="IPR029044">
    <property type="entry name" value="Nucleotide-diphossugar_trans"/>
</dbReference>
<dbReference type="PANTHER" id="PTHR43685:SF2">
    <property type="entry name" value="GLYCOSYLTRANSFERASE 2-LIKE DOMAIN-CONTAINING PROTEIN"/>
    <property type="match status" value="1"/>
</dbReference>
<proteinExistence type="predicted"/>
<dbReference type="Gene3D" id="3.90.550.10">
    <property type="entry name" value="Spore Coat Polysaccharide Biosynthesis Protein SpsA, Chain A"/>
    <property type="match status" value="1"/>
</dbReference>
<protein>
    <submittedName>
        <fullName evidence="2">Glycosyl transferase family 2 protein</fullName>
    </submittedName>
</protein>
<dbReference type="AlphaFoldDB" id="A0A0P0YQL9"/>
<evidence type="ECO:0000259" key="1">
    <source>
        <dbReference type="Pfam" id="PF00535"/>
    </source>
</evidence>
<dbReference type="Pfam" id="PF00535">
    <property type="entry name" value="Glycos_transf_2"/>
    <property type="match status" value="1"/>
</dbReference>
<reference evidence="2" key="2">
    <citation type="journal article" date="2015" name="Sci. Rep.">
        <title>Genetic analysis of capsular polysaccharide synthesis gene clusters in 79 capsular types of Klebsiella spp.</title>
        <authorList>
            <person name="Pan Y.J."/>
            <person name="Lin T.L."/>
            <person name="Chen C.T."/>
            <person name="Chen Y.Y."/>
            <person name="Hsieh P.F."/>
            <person name="Hsu C.R."/>
            <person name="Wu M.C."/>
            <person name="Wang J.T."/>
        </authorList>
    </citation>
    <scope>NUCLEOTIDE SEQUENCE</scope>
    <source>
        <strain evidence="2">5884</strain>
    </source>
</reference>
<dbReference type="GO" id="GO:0016740">
    <property type="term" value="F:transferase activity"/>
    <property type="evidence" value="ECO:0007669"/>
    <property type="project" value="UniProtKB-KW"/>
</dbReference>
<organism evidence="2">
    <name type="scientific">Klebsiella sp. 5884</name>
    <dbReference type="NCBI Taxonomy" id="1497804"/>
    <lineage>
        <taxon>Bacteria</taxon>
        <taxon>Pseudomonadati</taxon>
        <taxon>Pseudomonadota</taxon>
        <taxon>Gammaproteobacteria</taxon>
        <taxon>Enterobacterales</taxon>
        <taxon>Enterobacteriaceae</taxon>
        <taxon>Klebsiella/Raoultella group</taxon>
        <taxon>Klebsiella</taxon>
    </lineage>
</organism>
<feature type="domain" description="Glycosyltransferase 2-like" evidence="1">
    <location>
        <begin position="4"/>
        <end position="133"/>
    </location>
</feature>
<accession>A0A0P0YQL9</accession>
<name>A0A0P0YQL9_9ENTR</name>
<dbReference type="EMBL" id="AB924564">
    <property type="protein sequence ID" value="BAT23487.1"/>
    <property type="molecule type" value="Genomic_DNA"/>
</dbReference>
<keyword evidence="2" id="KW-0808">Transferase</keyword>
<reference evidence="2" key="1">
    <citation type="submission" date="2014-04" db="EMBL/GenBank/DDBJ databases">
        <authorList>
            <person name="Harrison E."/>
        </authorList>
    </citation>
    <scope>NUCLEOTIDE SEQUENCE</scope>
    <source>
        <strain evidence="2">5884</strain>
    </source>
</reference>
<dbReference type="PANTHER" id="PTHR43685">
    <property type="entry name" value="GLYCOSYLTRANSFERASE"/>
    <property type="match status" value="1"/>
</dbReference>
<dbReference type="SUPFAM" id="SSF53448">
    <property type="entry name" value="Nucleotide-diphospho-sugar transferases"/>
    <property type="match status" value="1"/>
</dbReference>
<dbReference type="InterPro" id="IPR001173">
    <property type="entry name" value="Glyco_trans_2-like"/>
</dbReference>
<gene>
    <name evidence="2" type="primary">wcuU</name>
</gene>
<dbReference type="CDD" id="cd00761">
    <property type="entry name" value="Glyco_tranf_GTA_type"/>
    <property type="match status" value="1"/>
</dbReference>
<evidence type="ECO:0000313" key="2">
    <source>
        <dbReference type="EMBL" id="BAT23487.1"/>
    </source>
</evidence>
<dbReference type="InterPro" id="IPR050834">
    <property type="entry name" value="Glycosyltransf_2"/>
</dbReference>
<sequence length="309" mass="36057">MDLSIVIPCYNCESNIVNIFNSLVLQNYPNIEVIFINDGSKDNTSNVIRESLKAHKLNNFFLYDFDNSGAAKARQRGLEKAIGEYVFFVDADDIISPNFLYKILNVIATKPDMVYFSSEIISSIPPFEKIANKLSFLNDKEYLDRNAFLNDMFTSGNWTTAVWTYVFRRELAIHSQAIFTQRSAHEDHLFTLRLVGAANRICVIKDVLYYQKRTAGSLTNSSKNLQYILERFRAFEEATFDMRKKFDTCSIQMYQIWSLHSFLFLCLENFKVVTIWFITPKAYSKLWKYRTDIAKILVTLFVKKIKRII</sequence>